<dbReference type="PANTHER" id="PTHR34851:SF5">
    <property type="entry name" value="MARVEL DOMAIN-CONTAINING PROTEIN"/>
    <property type="match status" value="1"/>
</dbReference>
<keyword evidence="1" id="KW-0812">Transmembrane</keyword>
<feature type="transmembrane region" description="Helical" evidence="1">
    <location>
        <begin position="21"/>
        <end position="43"/>
    </location>
</feature>
<accession>A0AAV5SGY5</accession>
<dbReference type="EMBL" id="BTSX01000002">
    <property type="protein sequence ID" value="GMS82631.1"/>
    <property type="molecule type" value="Genomic_DNA"/>
</dbReference>
<organism evidence="2 3">
    <name type="scientific">Pristionchus entomophagus</name>
    <dbReference type="NCBI Taxonomy" id="358040"/>
    <lineage>
        <taxon>Eukaryota</taxon>
        <taxon>Metazoa</taxon>
        <taxon>Ecdysozoa</taxon>
        <taxon>Nematoda</taxon>
        <taxon>Chromadorea</taxon>
        <taxon>Rhabditida</taxon>
        <taxon>Rhabditina</taxon>
        <taxon>Diplogasteromorpha</taxon>
        <taxon>Diplogasteroidea</taxon>
        <taxon>Neodiplogasteridae</taxon>
        <taxon>Pristionchus</taxon>
    </lineage>
</organism>
<dbReference type="PANTHER" id="PTHR34851">
    <property type="entry name" value="PROTEIN CBG05235-RELATED"/>
    <property type="match status" value="1"/>
</dbReference>
<evidence type="ECO:0000313" key="2">
    <source>
        <dbReference type="EMBL" id="GMS82631.1"/>
    </source>
</evidence>
<proteinExistence type="predicted"/>
<dbReference type="AlphaFoldDB" id="A0AAV5SGY5"/>
<feature type="non-terminal residue" evidence="2">
    <location>
        <position position="63"/>
    </location>
</feature>
<evidence type="ECO:0000313" key="3">
    <source>
        <dbReference type="Proteomes" id="UP001432027"/>
    </source>
</evidence>
<sequence>SGILVFIACNKGYAVLMRPMVAFITIRIFYVGLALFLSIYGIFDQLSVVPNWYRFMIEQDIPR</sequence>
<keyword evidence="3" id="KW-1185">Reference proteome</keyword>
<keyword evidence="1" id="KW-0472">Membrane</keyword>
<name>A0AAV5SGY5_9BILA</name>
<gene>
    <name evidence="2" type="ORF">PENTCL1PPCAC_4806</name>
</gene>
<dbReference type="Proteomes" id="UP001432027">
    <property type="component" value="Unassembled WGS sequence"/>
</dbReference>
<evidence type="ECO:0000256" key="1">
    <source>
        <dbReference type="SAM" id="Phobius"/>
    </source>
</evidence>
<feature type="non-terminal residue" evidence="2">
    <location>
        <position position="1"/>
    </location>
</feature>
<reference evidence="2" key="1">
    <citation type="submission" date="2023-10" db="EMBL/GenBank/DDBJ databases">
        <title>Genome assembly of Pristionchus species.</title>
        <authorList>
            <person name="Yoshida K."/>
            <person name="Sommer R.J."/>
        </authorList>
    </citation>
    <scope>NUCLEOTIDE SEQUENCE</scope>
    <source>
        <strain evidence="2">RS0144</strain>
    </source>
</reference>
<keyword evidence="1" id="KW-1133">Transmembrane helix</keyword>
<protein>
    <submittedName>
        <fullName evidence="2">Uncharacterized protein</fullName>
    </submittedName>
</protein>
<comment type="caution">
    <text evidence="2">The sequence shown here is derived from an EMBL/GenBank/DDBJ whole genome shotgun (WGS) entry which is preliminary data.</text>
</comment>